<dbReference type="InterPro" id="IPR000668">
    <property type="entry name" value="Peptidase_C1A_C"/>
</dbReference>
<evidence type="ECO:0008006" key="13">
    <source>
        <dbReference type="Google" id="ProtNLM"/>
    </source>
</evidence>
<evidence type="ECO:0000313" key="11">
    <source>
        <dbReference type="EMBL" id="CAG9808537.1"/>
    </source>
</evidence>
<gene>
    <name evidence="11" type="ORF">CHIRRI_LOCUS11375</name>
</gene>
<dbReference type="SMART" id="SM00645">
    <property type="entry name" value="Pept_C1"/>
    <property type="match status" value="1"/>
</dbReference>
<keyword evidence="2" id="KW-0645">Protease</keyword>
<keyword evidence="5" id="KW-0865">Zymogen</keyword>
<evidence type="ECO:0000256" key="4">
    <source>
        <dbReference type="ARBA" id="ARBA00022807"/>
    </source>
</evidence>
<keyword evidence="6" id="KW-1015">Disulfide bond</keyword>
<dbReference type="InterPro" id="IPR013128">
    <property type="entry name" value="Peptidase_C1A"/>
</dbReference>
<feature type="domain" description="Cathepsin propeptide inhibitor" evidence="10">
    <location>
        <begin position="58"/>
        <end position="118"/>
    </location>
</feature>
<dbReference type="Proteomes" id="UP001153620">
    <property type="component" value="Chromosome 3"/>
</dbReference>
<evidence type="ECO:0000256" key="6">
    <source>
        <dbReference type="ARBA" id="ARBA00023157"/>
    </source>
</evidence>
<feature type="domain" description="Peptidase C1A papain C-terminal" evidence="9">
    <location>
        <begin position="146"/>
        <end position="368"/>
    </location>
</feature>
<dbReference type="GO" id="GO:0006508">
    <property type="term" value="P:proteolysis"/>
    <property type="evidence" value="ECO:0007669"/>
    <property type="project" value="UniProtKB-KW"/>
</dbReference>
<protein>
    <recommendedName>
        <fullName evidence="13">Peptidase C1A papain C-terminal domain-containing protein</fullName>
    </recommendedName>
</protein>
<sequence length="368" mass="41793">MKLILIFALCLLVIAVVADNKGKSKNRDRDDSSKSNSNSHHDSDSDERDDDDDDEVKWNNYKQKNKKGYKNPEEEVKRRNEFKKNDNKFKKHNERQKTGQTHFKMGHNRFSDRNDTDLERKFLHKFTRRDFSKVQNKVPASSYPIGPDSVSYRTSTLPVLNQEACGCCWAFSAVAQVEAQLKRKDPAYSTRISPQYLLDCQPNSGCETGGAVSDAFSFLKTNGLVDAAIYPYTAIEETCKANIPKLTQQVTSFTHYDLNGDENLLKNVLAAVGPVVVSMYVVPGTFMHYESGIYWDETCPNQCQKVNHAMLLVGYGTDTETYSEPLDYWLFKNSFGPSFGEAGYIRIIRNSPTYKNNCNIACMIDFSS</sequence>
<keyword evidence="12" id="KW-1185">Reference proteome</keyword>
<keyword evidence="8" id="KW-0732">Signal</keyword>
<evidence type="ECO:0000256" key="5">
    <source>
        <dbReference type="ARBA" id="ARBA00023145"/>
    </source>
</evidence>
<feature type="compositionally biased region" description="Basic and acidic residues" evidence="7">
    <location>
        <begin position="70"/>
        <end position="88"/>
    </location>
</feature>
<evidence type="ECO:0000256" key="8">
    <source>
        <dbReference type="SAM" id="SignalP"/>
    </source>
</evidence>
<organism evidence="11 12">
    <name type="scientific">Chironomus riparius</name>
    <dbReference type="NCBI Taxonomy" id="315576"/>
    <lineage>
        <taxon>Eukaryota</taxon>
        <taxon>Metazoa</taxon>
        <taxon>Ecdysozoa</taxon>
        <taxon>Arthropoda</taxon>
        <taxon>Hexapoda</taxon>
        <taxon>Insecta</taxon>
        <taxon>Pterygota</taxon>
        <taxon>Neoptera</taxon>
        <taxon>Endopterygota</taxon>
        <taxon>Diptera</taxon>
        <taxon>Nematocera</taxon>
        <taxon>Chironomoidea</taxon>
        <taxon>Chironomidae</taxon>
        <taxon>Chironominae</taxon>
        <taxon>Chironomus</taxon>
    </lineage>
</organism>
<keyword evidence="4" id="KW-0788">Thiol protease</keyword>
<feature type="region of interest" description="Disordered" evidence="7">
    <location>
        <begin position="22"/>
        <end position="98"/>
    </location>
</feature>
<dbReference type="GO" id="GO:0008234">
    <property type="term" value="F:cysteine-type peptidase activity"/>
    <property type="evidence" value="ECO:0007669"/>
    <property type="project" value="UniProtKB-KW"/>
</dbReference>
<dbReference type="Pfam" id="PF08246">
    <property type="entry name" value="Inhibitor_I29"/>
    <property type="match status" value="1"/>
</dbReference>
<comment type="similarity">
    <text evidence="1">Belongs to the peptidase C1 family.</text>
</comment>
<name>A0A9N9S4I7_9DIPT</name>
<dbReference type="InterPro" id="IPR000169">
    <property type="entry name" value="Pept_cys_AS"/>
</dbReference>
<dbReference type="PROSITE" id="PS00139">
    <property type="entry name" value="THIOL_PROTEASE_CYS"/>
    <property type="match status" value="1"/>
</dbReference>
<dbReference type="Gene3D" id="3.90.70.10">
    <property type="entry name" value="Cysteine proteinases"/>
    <property type="match status" value="1"/>
</dbReference>
<dbReference type="PRINTS" id="PR00705">
    <property type="entry name" value="PAPAIN"/>
</dbReference>
<reference evidence="11" key="2">
    <citation type="submission" date="2022-10" db="EMBL/GenBank/DDBJ databases">
        <authorList>
            <consortium name="ENA_rothamsted_submissions"/>
            <consortium name="culmorum"/>
            <person name="King R."/>
        </authorList>
    </citation>
    <scope>NUCLEOTIDE SEQUENCE</scope>
</reference>
<dbReference type="InterPro" id="IPR025660">
    <property type="entry name" value="Pept_his_AS"/>
</dbReference>
<dbReference type="SUPFAM" id="SSF54001">
    <property type="entry name" value="Cysteine proteinases"/>
    <property type="match status" value="1"/>
</dbReference>
<feature type="compositionally biased region" description="Basic and acidic residues" evidence="7">
    <location>
        <begin position="22"/>
        <end position="43"/>
    </location>
</feature>
<evidence type="ECO:0000259" key="10">
    <source>
        <dbReference type="SMART" id="SM00848"/>
    </source>
</evidence>
<dbReference type="PANTHER" id="PTHR12411">
    <property type="entry name" value="CYSTEINE PROTEASE FAMILY C1-RELATED"/>
    <property type="match status" value="1"/>
</dbReference>
<evidence type="ECO:0000256" key="3">
    <source>
        <dbReference type="ARBA" id="ARBA00022801"/>
    </source>
</evidence>
<keyword evidence="3" id="KW-0378">Hydrolase</keyword>
<evidence type="ECO:0000256" key="7">
    <source>
        <dbReference type="SAM" id="MobiDB-lite"/>
    </source>
</evidence>
<dbReference type="SMART" id="SM00848">
    <property type="entry name" value="Inhibitor_I29"/>
    <property type="match status" value="1"/>
</dbReference>
<evidence type="ECO:0000259" key="9">
    <source>
        <dbReference type="SMART" id="SM00645"/>
    </source>
</evidence>
<dbReference type="InterPro" id="IPR013201">
    <property type="entry name" value="Prot_inhib_I29"/>
</dbReference>
<evidence type="ECO:0000256" key="1">
    <source>
        <dbReference type="ARBA" id="ARBA00008455"/>
    </source>
</evidence>
<feature type="chain" id="PRO_5040279782" description="Peptidase C1A papain C-terminal domain-containing protein" evidence="8">
    <location>
        <begin position="19"/>
        <end position="368"/>
    </location>
</feature>
<dbReference type="InterPro" id="IPR038765">
    <property type="entry name" value="Papain-like_cys_pep_sf"/>
</dbReference>
<dbReference type="Pfam" id="PF00112">
    <property type="entry name" value="Peptidase_C1"/>
    <property type="match status" value="1"/>
</dbReference>
<dbReference type="EMBL" id="OU895879">
    <property type="protein sequence ID" value="CAG9808537.1"/>
    <property type="molecule type" value="Genomic_DNA"/>
</dbReference>
<accession>A0A9N9S4I7</accession>
<dbReference type="CDD" id="cd02248">
    <property type="entry name" value="Peptidase_C1A"/>
    <property type="match status" value="1"/>
</dbReference>
<evidence type="ECO:0000256" key="2">
    <source>
        <dbReference type="ARBA" id="ARBA00022670"/>
    </source>
</evidence>
<feature type="signal peptide" evidence="8">
    <location>
        <begin position="1"/>
        <end position="18"/>
    </location>
</feature>
<reference evidence="11" key="1">
    <citation type="submission" date="2022-01" db="EMBL/GenBank/DDBJ databases">
        <authorList>
            <person name="King R."/>
        </authorList>
    </citation>
    <scope>NUCLEOTIDE SEQUENCE</scope>
</reference>
<feature type="compositionally biased region" description="Acidic residues" evidence="7">
    <location>
        <begin position="44"/>
        <end position="55"/>
    </location>
</feature>
<dbReference type="AlphaFoldDB" id="A0A9N9S4I7"/>
<dbReference type="InterPro" id="IPR039417">
    <property type="entry name" value="Peptidase_C1A_papain-like"/>
</dbReference>
<dbReference type="PROSITE" id="PS00639">
    <property type="entry name" value="THIOL_PROTEASE_HIS"/>
    <property type="match status" value="1"/>
</dbReference>
<evidence type="ECO:0000313" key="12">
    <source>
        <dbReference type="Proteomes" id="UP001153620"/>
    </source>
</evidence>
<dbReference type="OrthoDB" id="387093at2759"/>
<proteinExistence type="inferred from homology"/>